<dbReference type="PROSITE" id="PS00216">
    <property type="entry name" value="SUGAR_TRANSPORT_1"/>
    <property type="match status" value="1"/>
</dbReference>
<comment type="caution">
    <text evidence="9">The sequence shown here is derived from an EMBL/GenBank/DDBJ whole genome shotgun (WGS) entry which is preliminary data.</text>
</comment>
<sequence length="406" mass="42313">MNAHAPPHASLWSDLRRLPRCYWILFSGTLINRFGHFVMPFLALYLKRQGHEAWVTGASLAAYGAGALLANITGGYCADRIGRKPTILFSCTSAALSMLALSQAHAPGAIVAISGVVGLASAMYFPASSALLADMVPAALRIRAFGCQRLAVNLGFALGMITAGALAAGSFLWLFVIDAATTALLGLLVLIGLPAGKKPAPSNAGWGVALRSMRGNPPYVRAVFAAFCSAMIFWQLSSTWGLHVTTVGGFSEKTYGWLMAINGLMIVAFELPLTSLTRRFAPPRVMAAGYLLVGLGIGLSAFGGALPLLVAVMVLFTLGEMVALPVSHSFVANLAPDDMRGRFMGVLGVAWSSATMIGPAAGLALFERSPESLWIACFGFGALAAASVAGIRERQPAAAAPVPAAT</sequence>
<evidence type="ECO:0000256" key="2">
    <source>
        <dbReference type="ARBA" id="ARBA00022448"/>
    </source>
</evidence>
<evidence type="ECO:0000256" key="6">
    <source>
        <dbReference type="ARBA" id="ARBA00023136"/>
    </source>
</evidence>
<feature type="transmembrane region" description="Helical" evidence="7">
    <location>
        <begin position="154"/>
        <end position="173"/>
    </location>
</feature>
<proteinExistence type="predicted"/>
<organism evidence="9 10">
    <name type="scientific">Haloferula sargassicola</name>
    <dbReference type="NCBI Taxonomy" id="490096"/>
    <lineage>
        <taxon>Bacteria</taxon>
        <taxon>Pseudomonadati</taxon>
        <taxon>Verrucomicrobiota</taxon>
        <taxon>Verrucomicrobiia</taxon>
        <taxon>Verrucomicrobiales</taxon>
        <taxon>Verrucomicrobiaceae</taxon>
        <taxon>Haloferula</taxon>
    </lineage>
</organism>
<comment type="subcellular location">
    <subcellularLocation>
        <location evidence="1">Cell membrane</location>
        <topology evidence="1">Multi-pass membrane protein</topology>
    </subcellularLocation>
</comment>
<dbReference type="InterPro" id="IPR036259">
    <property type="entry name" value="MFS_trans_sf"/>
</dbReference>
<keyword evidence="3" id="KW-1003">Cell membrane</keyword>
<dbReference type="InterPro" id="IPR005829">
    <property type="entry name" value="Sugar_transporter_CS"/>
</dbReference>
<dbReference type="CDD" id="cd17329">
    <property type="entry name" value="MFS_MdtH_MDR_like"/>
    <property type="match status" value="1"/>
</dbReference>
<feature type="transmembrane region" description="Helical" evidence="7">
    <location>
        <begin position="343"/>
        <end position="366"/>
    </location>
</feature>
<accession>A0ABP9UPV0</accession>
<feature type="transmembrane region" description="Helical" evidence="7">
    <location>
        <begin position="372"/>
        <end position="391"/>
    </location>
</feature>
<dbReference type="SUPFAM" id="SSF103473">
    <property type="entry name" value="MFS general substrate transporter"/>
    <property type="match status" value="1"/>
</dbReference>
<keyword evidence="10" id="KW-1185">Reference proteome</keyword>
<dbReference type="Gene3D" id="1.20.1250.20">
    <property type="entry name" value="MFS general substrate transporter like domains"/>
    <property type="match status" value="2"/>
</dbReference>
<dbReference type="InterPro" id="IPR011701">
    <property type="entry name" value="MFS"/>
</dbReference>
<keyword evidence="2" id="KW-0813">Transport</keyword>
<evidence type="ECO:0000256" key="4">
    <source>
        <dbReference type="ARBA" id="ARBA00022692"/>
    </source>
</evidence>
<dbReference type="Pfam" id="PF07690">
    <property type="entry name" value="MFS_1"/>
    <property type="match status" value="1"/>
</dbReference>
<keyword evidence="6 7" id="KW-0472">Membrane</keyword>
<dbReference type="InterPro" id="IPR020846">
    <property type="entry name" value="MFS_dom"/>
</dbReference>
<reference evidence="9 10" key="1">
    <citation type="submission" date="2024-02" db="EMBL/GenBank/DDBJ databases">
        <title>Haloferula sargassicola NBRC 104335.</title>
        <authorList>
            <person name="Ichikawa N."/>
            <person name="Katano-Makiyama Y."/>
            <person name="Hidaka K."/>
        </authorList>
    </citation>
    <scope>NUCLEOTIDE SEQUENCE [LARGE SCALE GENOMIC DNA]</scope>
    <source>
        <strain evidence="9 10">NBRC 104335</strain>
    </source>
</reference>
<feature type="transmembrane region" description="Helical" evidence="7">
    <location>
        <begin position="110"/>
        <end position="133"/>
    </location>
</feature>
<feature type="transmembrane region" description="Helical" evidence="7">
    <location>
        <begin position="179"/>
        <end position="197"/>
    </location>
</feature>
<evidence type="ECO:0000313" key="9">
    <source>
        <dbReference type="EMBL" id="GAA5482707.1"/>
    </source>
</evidence>
<dbReference type="RefSeq" id="WP_353566839.1">
    <property type="nucleotide sequence ID" value="NZ_BAABRI010000009.1"/>
</dbReference>
<keyword evidence="5 7" id="KW-1133">Transmembrane helix</keyword>
<feature type="transmembrane region" description="Helical" evidence="7">
    <location>
        <begin position="285"/>
        <end position="302"/>
    </location>
</feature>
<evidence type="ECO:0000256" key="7">
    <source>
        <dbReference type="SAM" id="Phobius"/>
    </source>
</evidence>
<dbReference type="Proteomes" id="UP001476282">
    <property type="component" value="Unassembled WGS sequence"/>
</dbReference>
<evidence type="ECO:0000313" key="10">
    <source>
        <dbReference type="Proteomes" id="UP001476282"/>
    </source>
</evidence>
<name>A0ABP9UPV0_9BACT</name>
<gene>
    <name evidence="9" type="primary">mdrP</name>
    <name evidence="9" type="ORF">Hsar01_01930</name>
</gene>
<feature type="transmembrane region" description="Helical" evidence="7">
    <location>
        <begin position="218"/>
        <end position="236"/>
    </location>
</feature>
<protein>
    <submittedName>
        <fullName evidence="9">Na(+), Li(+), K(+)/H(+) antiporter</fullName>
    </submittedName>
</protein>
<evidence type="ECO:0000256" key="1">
    <source>
        <dbReference type="ARBA" id="ARBA00004651"/>
    </source>
</evidence>
<evidence type="ECO:0000259" key="8">
    <source>
        <dbReference type="PROSITE" id="PS50850"/>
    </source>
</evidence>
<evidence type="ECO:0000256" key="3">
    <source>
        <dbReference type="ARBA" id="ARBA00022475"/>
    </source>
</evidence>
<dbReference type="InterPro" id="IPR050171">
    <property type="entry name" value="MFS_Transporters"/>
</dbReference>
<feature type="transmembrane region" description="Helical" evidence="7">
    <location>
        <begin position="21"/>
        <end position="42"/>
    </location>
</feature>
<feature type="transmembrane region" description="Helical" evidence="7">
    <location>
        <begin position="54"/>
        <end position="74"/>
    </location>
</feature>
<keyword evidence="4 7" id="KW-0812">Transmembrane</keyword>
<dbReference type="EMBL" id="BAABRI010000009">
    <property type="protein sequence ID" value="GAA5482707.1"/>
    <property type="molecule type" value="Genomic_DNA"/>
</dbReference>
<evidence type="ECO:0000256" key="5">
    <source>
        <dbReference type="ARBA" id="ARBA00022989"/>
    </source>
</evidence>
<feature type="transmembrane region" description="Helical" evidence="7">
    <location>
        <begin position="256"/>
        <end position="273"/>
    </location>
</feature>
<dbReference type="PROSITE" id="PS50850">
    <property type="entry name" value="MFS"/>
    <property type="match status" value="1"/>
</dbReference>
<feature type="transmembrane region" description="Helical" evidence="7">
    <location>
        <begin position="86"/>
        <end position="104"/>
    </location>
</feature>
<dbReference type="PANTHER" id="PTHR23517:SF2">
    <property type="entry name" value="MULTIDRUG RESISTANCE PROTEIN MDTH"/>
    <property type="match status" value="1"/>
</dbReference>
<feature type="domain" description="Major facilitator superfamily (MFS) profile" evidence="8">
    <location>
        <begin position="21"/>
        <end position="406"/>
    </location>
</feature>
<dbReference type="PANTHER" id="PTHR23517">
    <property type="entry name" value="RESISTANCE PROTEIN MDTM, PUTATIVE-RELATED-RELATED"/>
    <property type="match status" value="1"/>
</dbReference>